<comment type="similarity">
    <text evidence="1">Belongs to the peptidase C14B family.</text>
</comment>
<protein>
    <submittedName>
        <fullName evidence="2">Uncharacterized protein</fullName>
    </submittedName>
</protein>
<sequence>MSKMKNPLRRLRRRKVALLIESNPSGLSGRTYHSYTERLIALLEREYGYKEIILLSDSDGTHHDRTPTYANIMRELTKFVTPSRPSDYFFAYLGHSSETCLDSVQDGHDEYIIPCDAVDNTTSVVDETKIITDDTLRQLLTEALPRGSNLVALFDTCHSGTLLDLKHQPCNPQKHKLAFDSSERQVIASEENIFIHNNKGLEKSESVIEKSLIPEIPTISPRDVELHKEIYKGHDYRIHSAQLSGRAIIVKIYEGEHATELSTQTCKFSMNIMHPAFPQIFGATSGSMSPAFIAFCGEYQGTVESIAFRLLSSSLEQSLVLGLQSVVSLASGLDYLCNLDYPLQDTDSFILLLDTQGTAKIWFDPSVPHKLYTDLASFTAKAVIAMLLTADNTPTYRELLMSAIDAICTAGFTSTHRLTSSDNPKG</sequence>
<evidence type="ECO:0000313" key="2">
    <source>
        <dbReference type="EMBL" id="KAG5168218.1"/>
    </source>
</evidence>
<dbReference type="AlphaFoldDB" id="A0A8H7XWN5"/>
<dbReference type="PANTHER" id="PTHR48104">
    <property type="entry name" value="METACASPASE-4"/>
    <property type="match status" value="1"/>
</dbReference>
<proteinExistence type="inferred from homology"/>
<accession>A0A8H7XWN5</accession>
<dbReference type="InterPro" id="IPR050452">
    <property type="entry name" value="Metacaspase"/>
</dbReference>
<dbReference type="GO" id="GO:0005737">
    <property type="term" value="C:cytoplasm"/>
    <property type="evidence" value="ECO:0007669"/>
    <property type="project" value="TreeGrafter"/>
</dbReference>
<gene>
    <name evidence="2" type="ORF">JR316_006813</name>
</gene>
<evidence type="ECO:0000256" key="1">
    <source>
        <dbReference type="ARBA" id="ARBA00009005"/>
    </source>
</evidence>
<dbReference type="EMBL" id="JAFIQS010000006">
    <property type="protein sequence ID" value="KAG5168218.1"/>
    <property type="molecule type" value="Genomic_DNA"/>
</dbReference>
<dbReference type="GO" id="GO:0006508">
    <property type="term" value="P:proteolysis"/>
    <property type="evidence" value="ECO:0007669"/>
    <property type="project" value="TreeGrafter"/>
</dbReference>
<comment type="caution">
    <text evidence="2">The sequence shown here is derived from an EMBL/GenBank/DDBJ whole genome shotgun (WGS) entry which is preliminary data.</text>
</comment>
<dbReference type="PANTHER" id="PTHR48104:SF30">
    <property type="entry name" value="METACASPASE-1"/>
    <property type="match status" value="1"/>
</dbReference>
<organism evidence="2">
    <name type="scientific">Psilocybe cubensis</name>
    <name type="common">Psychedelic mushroom</name>
    <name type="synonym">Stropharia cubensis</name>
    <dbReference type="NCBI Taxonomy" id="181762"/>
    <lineage>
        <taxon>Eukaryota</taxon>
        <taxon>Fungi</taxon>
        <taxon>Dikarya</taxon>
        <taxon>Basidiomycota</taxon>
        <taxon>Agaricomycotina</taxon>
        <taxon>Agaricomycetes</taxon>
        <taxon>Agaricomycetidae</taxon>
        <taxon>Agaricales</taxon>
        <taxon>Agaricineae</taxon>
        <taxon>Strophariaceae</taxon>
        <taxon>Psilocybe</taxon>
    </lineage>
</organism>
<reference evidence="2" key="1">
    <citation type="submission" date="2021-02" db="EMBL/GenBank/DDBJ databases">
        <title>Psilocybe cubensis genome.</title>
        <authorList>
            <person name="Mckernan K.J."/>
            <person name="Crawford S."/>
            <person name="Trippe A."/>
            <person name="Kane L.T."/>
            <person name="Mclaughlin S."/>
        </authorList>
    </citation>
    <scope>NUCLEOTIDE SEQUENCE [LARGE SCALE GENOMIC DNA]</scope>
    <source>
        <strain evidence="2">MGC-MH-2018</strain>
    </source>
</reference>
<dbReference type="Gene3D" id="3.40.50.12660">
    <property type="match status" value="1"/>
</dbReference>
<dbReference type="GO" id="GO:0004197">
    <property type="term" value="F:cysteine-type endopeptidase activity"/>
    <property type="evidence" value="ECO:0007669"/>
    <property type="project" value="TreeGrafter"/>
</dbReference>
<name>A0A8H7XWN5_PSICU</name>